<keyword evidence="3" id="KW-1185">Reference proteome</keyword>
<accession>A0A2Z6R9M4</accession>
<feature type="transmembrane region" description="Helical" evidence="1">
    <location>
        <begin position="12"/>
        <end position="34"/>
    </location>
</feature>
<dbReference type="EMBL" id="BEXD01002575">
    <property type="protein sequence ID" value="GBB98770.1"/>
    <property type="molecule type" value="Genomic_DNA"/>
</dbReference>
<dbReference type="Proteomes" id="UP000247702">
    <property type="component" value="Unassembled WGS sequence"/>
</dbReference>
<organism evidence="2 3">
    <name type="scientific">Rhizophagus clarus</name>
    <dbReference type="NCBI Taxonomy" id="94130"/>
    <lineage>
        <taxon>Eukaryota</taxon>
        <taxon>Fungi</taxon>
        <taxon>Fungi incertae sedis</taxon>
        <taxon>Mucoromycota</taxon>
        <taxon>Glomeromycotina</taxon>
        <taxon>Glomeromycetes</taxon>
        <taxon>Glomerales</taxon>
        <taxon>Glomeraceae</taxon>
        <taxon>Rhizophagus</taxon>
    </lineage>
</organism>
<name>A0A2Z6R9M4_9GLOM</name>
<keyword evidence="1" id="KW-0812">Transmembrane</keyword>
<keyword evidence="1" id="KW-1133">Transmembrane helix</keyword>
<evidence type="ECO:0000256" key="1">
    <source>
        <dbReference type="SAM" id="Phobius"/>
    </source>
</evidence>
<sequence length="66" mass="7963">MYRRISYNICHAYFYIPAIYLVAQRWTLGVQWTLRRKVLSKGEFIRAVYISFSINFVHQTEDQVTT</sequence>
<protein>
    <submittedName>
        <fullName evidence="2">Uncharacterized protein</fullName>
    </submittedName>
</protein>
<evidence type="ECO:0000313" key="3">
    <source>
        <dbReference type="Proteomes" id="UP000247702"/>
    </source>
</evidence>
<keyword evidence="1" id="KW-0472">Membrane</keyword>
<dbReference type="AlphaFoldDB" id="A0A2Z6R9M4"/>
<reference evidence="2 3" key="1">
    <citation type="submission" date="2017-11" db="EMBL/GenBank/DDBJ databases">
        <title>The genome of Rhizophagus clarus HR1 reveals common genetic basis of auxotrophy among arbuscular mycorrhizal fungi.</title>
        <authorList>
            <person name="Kobayashi Y."/>
        </authorList>
    </citation>
    <scope>NUCLEOTIDE SEQUENCE [LARGE SCALE GENOMIC DNA]</scope>
    <source>
        <strain evidence="2 3">HR1</strain>
    </source>
</reference>
<gene>
    <name evidence="2" type="ORF">RclHR1_33150001</name>
</gene>
<comment type="caution">
    <text evidence="2">The sequence shown here is derived from an EMBL/GenBank/DDBJ whole genome shotgun (WGS) entry which is preliminary data.</text>
</comment>
<evidence type="ECO:0000313" key="2">
    <source>
        <dbReference type="EMBL" id="GBB98770.1"/>
    </source>
</evidence>
<proteinExistence type="predicted"/>